<sequence>MSNRRRSATRCWSGWWRVWGCSSPRNHSGSTRDSGASNAHSNGNPMCSPKRRFCITRVRSSYDEKGHTTFLGRPCGLRIDSSPRQPKGHSTFCSLKKSGSPFMMHITWPHRRESDPDAEQAWKVPF</sequence>
<reference evidence="2" key="1">
    <citation type="submission" date="2019-06" db="EMBL/GenBank/DDBJ databases">
        <authorList>
            <person name="Zheng W."/>
        </authorList>
    </citation>
    <scope>NUCLEOTIDE SEQUENCE</scope>
    <source>
        <strain evidence="2">QDHG01</strain>
    </source>
</reference>
<comment type="caution">
    <text evidence="2">The sequence shown here is derived from an EMBL/GenBank/DDBJ whole genome shotgun (WGS) entry which is preliminary data.</text>
</comment>
<proteinExistence type="predicted"/>
<dbReference type="EMBL" id="RRYP01029989">
    <property type="protein sequence ID" value="TNV71317.1"/>
    <property type="molecule type" value="Genomic_DNA"/>
</dbReference>
<gene>
    <name evidence="2" type="ORF">FGO68_gene9781</name>
</gene>
<name>A0A8J8NAC2_HALGN</name>
<dbReference type="AlphaFoldDB" id="A0A8J8NAC2"/>
<dbReference type="Proteomes" id="UP000785679">
    <property type="component" value="Unassembled WGS sequence"/>
</dbReference>
<keyword evidence="3" id="KW-1185">Reference proteome</keyword>
<evidence type="ECO:0000313" key="2">
    <source>
        <dbReference type="EMBL" id="TNV71317.1"/>
    </source>
</evidence>
<evidence type="ECO:0000313" key="3">
    <source>
        <dbReference type="Proteomes" id="UP000785679"/>
    </source>
</evidence>
<accession>A0A8J8NAC2</accession>
<feature type="region of interest" description="Disordered" evidence="1">
    <location>
        <begin position="22"/>
        <end position="49"/>
    </location>
</feature>
<organism evidence="2 3">
    <name type="scientific">Halteria grandinella</name>
    <dbReference type="NCBI Taxonomy" id="5974"/>
    <lineage>
        <taxon>Eukaryota</taxon>
        <taxon>Sar</taxon>
        <taxon>Alveolata</taxon>
        <taxon>Ciliophora</taxon>
        <taxon>Intramacronucleata</taxon>
        <taxon>Spirotrichea</taxon>
        <taxon>Stichotrichia</taxon>
        <taxon>Sporadotrichida</taxon>
        <taxon>Halteriidae</taxon>
        <taxon>Halteria</taxon>
    </lineage>
</organism>
<protein>
    <submittedName>
        <fullName evidence="2">Uncharacterized protein</fullName>
    </submittedName>
</protein>
<feature type="compositionally biased region" description="Polar residues" evidence="1">
    <location>
        <begin position="23"/>
        <end position="45"/>
    </location>
</feature>
<evidence type="ECO:0000256" key="1">
    <source>
        <dbReference type="SAM" id="MobiDB-lite"/>
    </source>
</evidence>